<dbReference type="AlphaFoldDB" id="A0A286I883"/>
<proteinExistence type="predicted"/>
<dbReference type="EMBL" id="OCPC01000001">
    <property type="protein sequence ID" value="SOE16271.1"/>
    <property type="molecule type" value="Genomic_DNA"/>
</dbReference>
<reference evidence="3" key="1">
    <citation type="submission" date="2017-08" db="EMBL/GenBank/DDBJ databases">
        <authorList>
            <person name="Varghese N."/>
            <person name="Submissions S."/>
        </authorList>
    </citation>
    <scope>NUCLEOTIDE SEQUENCE [LARGE SCALE GENOMIC DNA]</scope>
    <source>
        <strain evidence="3">KCTC 23107</strain>
    </source>
</reference>
<keyword evidence="1" id="KW-0472">Membrane</keyword>
<feature type="transmembrane region" description="Helical" evidence="1">
    <location>
        <begin position="28"/>
        <end position="49"/>
    </location>
</feature>
<organism evidence="2 3">
    <name type="scientific">Hoeflea halophila</name>
    <dbReference type="NCBI Taxonomy" id="714899"/>
    <lineage>
        <taxon>Bacteria</taxon>
        <taxon>Pseudomonadati</taxon>
        <taxon>Pseudomonadota</taxon>
        <taxon>Alphaproteobacteria</taxon>
        <taxon>Hyphomicrobiales</taxon>
        <taxon>Rhizobiaceae</taxon>
        <taxon>Hoeflea</taxon>
    </lineage>
</organism>
<evidence type="ECO:0008006" key="4">
    <source>
        <dbReference type="Google" id="ProtNLM"/>
    </source>
</evidence>
<accession>A0A286I883</accession>
<evidence type="ECO:0000313" key="3">
    <source>
        <dbReference type="Proteomes" id="UP000219465"/>
    </source>
</evidence>
<dbReference type="Proteomes" id="UP000219465">
    <property type="component" value="Unassembled WGS sequence"/>
</dbReference>
<dbReference type="RefSeq" id="WP_097105796.1">
    <property type="nucleotide sequence ID" value="NZ_OCPC01000001.1"/>
</dbReference>
<keyword evidence="1" id="KW-0812">Transmembrane</keyword>
<gene>
    <name evidence="2" type="ORF">SAMN05877838_1132</name>
</gene>
<sequence>MSKINDDDLDEKPLDPEMEKVRRKMVRLLAVSIGIMFIGLMTVLGAIVYKFTSADDSEAQVAASSASVPSDAPIEGVAALPAGFSVEDVTLDGNRIGFYGRASDGSMRLIVHDISVGRIVSDIVVINR</sequence>
<evidence type="ECO:0000313" key="2">
    <source>
        <dbReference type="EMBL" id="SOE16271.1"/>
    </source>
</evidence>
<keyword evidence="1" id="KW-1133">Transmembrane helix</keyword>
<protein>
    <recommendedName>
        <fullName evidence="4">Fimbrial protein</fullName>
    </recommendedName>
</protein>
<dbReference type="OrthoDB" id="7869382at2"/>
<keyword evidence="3" id="KW-1185">Reference proteome</keyword>
<evidence type="ECO:0000256" key="1">
    <source>
        <dbReference type="SAM" id="Phobius"/>
    </source>
</evidence>
<name>A0A286I883_9HYPH</name>